<reference evidence="2" key="1">
    <citation type="submission" date="2020-10" db="EMBL/GenBank/DDBJ databases">
        <authorList>
            <person name="Gilroy R."/>
        </authorList>
    </citation>
    <scope>NUCLEOTIDE SEQUENCE</scope>
    <source>
        <strain evidence="2">ChiBcec2-4451</strain>
    </source>
</reference>
<dbReference type="SUPFAM" id="SSF48452">
    <property type="entry name" value="TPR-like"/>
    <property type="match status" value="1"/>
</dbReference>
<reference evidence="2" key="2">
    <citation type="journal article" date="2021" name="PeerJ">
        <title>Extensive microbial diversity within the chicken gut microbiome revealed by metagenomics and culture.</title>
        <authorList>
            <person name="Gilroy R."/>
            <person name="Ravi A."/>
            <person name="Getino M."/>
            <person name="Pursley I."/>
            <person name="Horton D.L."/>
            <person name="Alikhan N.F."/>
            <person name="Baker D."/>
            <person name="Gharbi K."/>
            <person name="Hall N."/>
            <person name="Watson M."/>
            <person name="Adriaenssens E.M."/>
            <person name="Foster-Nyarko E."/>
            <person name="Jarju S."/>
            <person name="Secka A."/>
            <person name="Antonio M."/>
            <person name="Oren A."/>
            <person name="Chaudhuri R.R."/>
            <person name="La Ragione R."/>
            <person name="Hildebrand F."/>
            <person name="Pallen M.J."/>
        </authorList>
    </citation>
    <scope>NUCLEOTIDE SEQUENCE</scope>
    <source>
        <strain evidence="2">ChiBcec2-4451</strain>
    </source>
</reference>
<dbReference type="Gene3D" id="1.25.40.10">
    <property type="entry name" value="Tetratricopeptide repeat domain"/>
    <property type="match status" value="2"/>
</dbReference>
<gene>
    <name evidence="2" type="ORF">IAA63_05865</name>
</gene>
<proteinExistence type="predicted"/>
<dbReference type="SUPFAM" id="SSF53448">
    <property type="entry name" value="Nucleotide-diphospho-sugar transferases"/>
    <property type="match status" value="1"/>
</dbReference>
<dbReference type="InterPro" id="IPR011990">
    <property type="entry name" value="TPR-like_helical_dom_sf"/>
</dbReference>
<dbReference type="InterPro" id="IPR019734">
    <property type="entry name" value="TPR_rpt"/>
</dbReference>
<protein>
    <submittedName>
        <fullName evidence="2">Glycosyltransferase family 2 protein</fullName>
    </submittedName>
</protein>
<dbReference type="AlphaFoldDB" id="A0A9D1NUC7"/>
<feature type="domain" description="Glycosyltransferase 2-like" evidence="1">
    <location>
        <begin position="5"/>
        <end position="115"/>
    </location>
</feature>
<dbReference type="SMART" id="SM00028">
    <property type="entry name" value="TPR"/>
    <property type="match status" value="2"/>
</dbReference>
<evidence type="ECO:0000313" key="3">
    <source>
        <dbReference type="Proteomes" id="UP000886723"/>
    </source>
</evidence>
<dbReference type="Pfam" id="PF00535">
    <property type="entry name" value="Glycos_transf_2"/>
    <property type="match status" value="1"/>
</dbReference>
<dbReference type="PANTHER" id="PTHR43630:SF2">
    <property type="entry name" value="GLYCOSYLTRANSFERASE"/>
    <property type="match status" value="1"/>
</dbReference>
<dbReference type="Gene3D" id="3.90.550.10">
    <property type="entry name" value="Spore Coat Polysaccharide Biosynthesis Protein SpsA, Chain A"/>
    <property type="match status" value="1"/>
</dbReference>
<sequence>MVSVSLCMIVRDEEQVLSRCLDSVREAVDEIVIVDTGSLDRTKEIAWKYTDRVFDFVWRDDFSAARNYAFSRASKEYCMWLDADDVLTPANVGKLLRLKENLQPEVDMVMMPYITAFDPDGSPAFSYFRERIVKNSLQFRFQGRVHEAIPRSGYVIFADIPVEHRKEKAQDGGRNLRIYRQMRAAGEPMDGRSLYYYGRELLTHGEYEEGIGILRDFLNRSDGWVENKIDATRQLARCFYGLGKEEEALEALLAGLKYDAPRGETCCDLGRHFLDRGKYRQAAYWYRQALEAEKMMDTGAFVQEECYGFLPAISLCVCYDRMGMRKEAEYYNELAGKYRPQSPYYLQNKEYFEREG</sequence>
<organism evidence="2 3">
    <name type="scientific">Candidatus Pullilachnospira stercoravium</name>
    <dbReference type="NCBI Taxonomy" id="2840913"/>
    <lineage>
        <taxon>Bacteria</taxon>
        <taxon>Bacillati</taxon>
        <taxon>Bacillota</taxon>
        <taxon>Clostridia</taxon>
        <taxon>Lachnospirales</taxon>
        <taxon>Lachnospiraceae</taxon>
        <taxon>Lachnospiraceae incertae sedis</taxon>
        <taxon>Candidatus Pullilachnospira</taxon>
    </lineage>
</organism>
<dbReference type="PANTHER" id="PTHR43630">
    <property type="entry name" value="POLY-BETA-1,6-N-ACETYL-D-GLUCOSAMINE SYNTHASE"/>
    <property type="match status" value="1"/>
</dbReference>
<evidence type="ECO:0000259" key="1">
    <source>
        <dbReference type="Pfam" id="PF00535"/>
    </source>
</evidence>
<dbReference type="InterPro" id="IPR029044">
    <property type="entry name" value="Nucleotide-diphossugar_trans"/>
</dbReference>
<dbReference type="CDD" id="cd02511">
    <property type="entry name" value="Beta4Glucosyltransferase"/>
    <property type="match status" value="1"/>
</dbReference>
<dbReference type="EMBL" id="DVON01000128">
    <property type="protein sequence ID" value="HIV12653.1"/>
    <property type="molecule type" value="Genomic_DNA"/>
</dbReference>
<dbReference type="Proteomes" id="UP000886723">
    <property type="component" value="Unassembled WGS sequence"/>
</dbReference>
<evidence type="ECO:0000313" key="2">
    <source>
        <dbReference type="EMBL" id="HIV12653.1"/>
    </source>
</evidence>
<name>A0A9D1NUC7_9FIRM</name>
<comment type="caution">
    <text evidence="2">The sequence shown here is derived from an EMBL/GenBank/DDBJ whole genome shotgun (WGS) entry which is preliminary data.</text>
</comment>
<dbReference type="InterPro" id="IPR001173">
    <property type="entry name" value="Glyco_trans_2-like"/>
</dbReference>
<accession>A0A9D1NUC7</accession>